<dbReference type="AlphaFoldDB" id="A0A0F8ZR95"/>
<proteinExistence type="predicted"/>
<evidence type="ECO:0000259" key="1">
    <source>
        <dbReference type="Pfam" id="PF13529"/>
    </source>
</evidence>
<protein>
    <recommendedName>
        <fullName evidence="1">Peptidase C39-like domain-containing protein</fullName>
    </recommendedName>
</protein>
<accession>A0A0F8ZR95</accession>
<dbReference type="InterPro" id="IPR039564">
    <property type="entry name" value="Peptidase_C39-like"/>
</dbReference>
<comment type="caution">
    <text evidence="2">The sequence shown here is derived from an EMBL/GenBank/DDBJ whole genome shotgun (WGS) entry which is preliminary data.</text>
</comment>
<dbReference type="EMBL" id="LAZR01046511">
    <property type="protein sequence ID" value="KKK96382.1"/>
    <property type="molecule type" value="Genomic_DNA"/>
</dbReference>
<gene>
    <name evidence="2" type="ORF">LCGC14_2663320</name>
</gene>
<organism evidence="2">
    <name type="scientific">marine sediment metagenome</name>
    <dbReference type="NCBI Taxonomy" id="412755"/>
    <lineage>
        <taxon>unclassified sequences</taxon>
        <taxon>metagenomes</taxon>
        <taxon>ecological metagenomes</taxon>
    </lineage>
</organism>
<dbReference type="Pfam" id="PF13529">
    <property type="entry name" value="Peptidase_C39_2"/>
    <property type="match status" value="1"/>
</dbReference>
<sequence length="197" mass="21660">MTLTQAAGCGGRRIRLALCFLAALALAVSGCVPKLSIEWSPMPEEIRLVEGVPGYVQDRYQCGPSALASVIGYWRGRGLSSAYADADTIGRDIYSKSARGVLGMDLLFYAQDLGFEAMQTKGGIEELRKLIDDETPAIILVDYGAGSYQINHFMVAFGYSDEGFVVHSGTGVRHITEKELQRIWERAGYWTLVVKPW</sequence>
<name>A0A0F8ZR95_9ZZZZ</name>
<dbReference type="Gene3D" id="3.90.70.10">
    <property type="entry name" value="Cysteine proteinases"/>
    <property type="match status" value="1"/>
</dbReference>
<feature type="domain" description="Peptidase C39-like" evidence="1">
    <location>
        <begin position="51"/>
        <end position="167"/>
    </location>
</feature>
<reference evidence="2" key="1">
    <citation type="journal article" date="2015" name="Nature">
        <title>Complex archaea that bridge the gap between prokaryotes and eukaryotes.</title>
        <authorList>
            <person name="Spang A."/>
            <person name="Saw J.H."/>
            <person name="Jorgensen S.L."/>
            <person name="Zaremba-Niedzwiedzka K."/>
            <person name="Martijn J."/>
            <person name="Lind A.E."/>
            <person name="van Eijk R."/>
            <person name="Schleper C."/>
            <person name="Guy L."/>
            <person name="Ettema T.J."/>
        </authorList>
    </citation>
    <scope>NUCLEOTIDE SEQUENCE</scope>
</reference>
<evidence type="ECO:0000313" key="2">
    <source>
        <dbReference type="EMBL" id="KKK96382.1"/>
    </source>
</evidence>